<organism evidence="1 2">
    <name type="scientific">Choristoneura fumiferana</name>
    <name type="common">Spruce budworm moth</name>
    <name type="synonym">Archips fumiferana</name>
    <dbReference type="NCBI Taxonomy" id="7141"/>
    <lineage>
        <taxon>Eukaryota</taxon>
        <taxon>Metazoa</taxon>
        <taxon>Ecdysozoa</taxon>
        <taxon>Arthropoda</taxon>
        <taxon>Hexapoda</taxon>
        <taxon>Insecta</taxon>
        <taxon>Pterygota</taxon>
        <taxon>Neoptera</taxon>
        <taxon>Endopterygota</taxon>
        <taxon>Lepidoptera</taxon>
        <taxon>Glossata</taxon>
        <taxon>Ditrysia</taxon>
        <taxon>Tortricoidea</taxon>
        <taxon>Tortricidae</taxon>
        <taxon>Tortricinae</taxon>
        <taxon>Choristoneura</taxon>
    </lineage>
</organism>
<gene>
    <name evidence="1" type="ORF">MSG28_012848</name>
</gene>
<name>A0ACC0JIE9_CHOFU</name>
<comment type="caution">
    <text evidence="1">The sequence shown here is derived from an EMBL/GenBank/DDBJ whole genome shotgun (WGS) entry which is preliminary data.</text>
</comment>
<proteinExistence type="predicted"/>
<evidence type="ECO:0000313" key="2">
    <source>
        <dbReference type="Proteomes" id="UP001064048"/>
    </source>
</evidence>
<accession>A0ACC0JIE9</accession>
<evidence type="ECO:0000313" key="1">
    <source>
        <dbReference type="EMBL" id="KAI8423838.1"/>
    </source>
</evidence>
<keyword evidence="2" id="KW-1185">Reference proteome</keyword>
<sequence>MRLAEDRAQWSSLGEAYVQQGTARLFIIIGQKTSTAEQRPPPYERHNERQLATCIYVARNSHDVVSPPGGRPANASFSESKQAVFESNQENNVTCGKDLSPVSAVYEGVGQIETYPWLGVLFYPIGRTRVTTVVVLVTRQILISSASEIDKVPKNRFRARSRVVLGRDCSAGPKLRIRDYTYHPEFEAQTYSALALIQLELDDVYFDLHPICGPPLHFVNMRIYALSLNEDCDNPVVKIHEMEYVDNQQCRQFYRRSGLDVSSLWPTHVTCARAMQGGECVWRGGAALAAKIGNRWHLLGFGVYGPGCRAPARFMDYGIYTQWVKNSIARIGKPAVTRMSASHIILRRTTSNLQRYGPCDKEEIKTEMYSDEVEYREKRPKLRSIKYNVTIFHSVEYNCVTFQVIDQNIKPNALIRLRHWCVKPRAMCYGFNILQIDFYVEIKFSGSITFHMHAYGQIARAIDVRAAMKYGNAMRPLPLIPDDDQASLKAFLNGKNFFW</sequence>
<protein>
    <submittedName>
        <fullName evidence="1">Uncharacterized protein</fullName>
    </submittedName>
</protein>
<reference evidence="1 2" key="1">
    <citation type="journal article" date="2022" name="Genome Biol. Evol.">
        <title>The Spruce Budworm Genome: Reconstructing the Evolutionary History of Antifreeze Proteins.</title>
        <authorList>
            <person name="Beliveau C."/>
            <person name="Gagne P."/>
            <person name="Picq S."/>
            <person name="Vernygora O."/>
            <person name="Keeling C.I."/>
            <person name="Pinkney K."/>
            <person name="Doucet D."/>
            <person name="Wen F."/>
            <person name="Johnston J.S."/>
            <person name="Maaroufi H."/>
            <person name="Boyle B."/>
            <person name="Laroche J."/>
            <person name="Dewar K."/>
            <person name="Juretic N."/>
            <person name="Blackburn G."/>
            <person name="Nisole A."/>
            <person name="Brunet B."/>
            <person name="Brandao M."/>
            <person name="Lumley L."/>
            <person name="Duan J."/>
            <person name="Quan G."/>
            <person name="Lucarotti C.J."/>
            <person name="Roe A.D."/>
            <person name="Sperling F.A.H."/>
            <person name="Levesque R.C."/>
            <person name="Cusson M."/>
        </authorList>
    </citation>
    <scope>NUCLEOTIDE SEQUENCE [LARGE SCALE GENOMIC DNA]</scope>
    <source>
        <strain evidence="1">Glfc:IPQL:Cfum</strain>
    </source>
</reference>
<dbReference type="EMBL" id="CM046122">
    <property type="protein sequence ID" value="KAI8423838.1"/>
    <property type="molecule type" value="Genomic_DNA"/>
</dbReference>
<dbReference type="Proteomes" id="UP001064048">
    <property type="component" value="Chromosome 22"/>
</dbReference>